<dbReference type="Gene3D" id="3.40.50.1110">
    <property type="entry name" value="SGNH hydrolase"/>
    <property type="match status" value="2"/>
</dbReference>
<dbReference type="InterPro" id="IPR036514">
    <property type="entry name" value="SGNH_hydro_sf"/>
</dbReference>
<dbReference type="Pfam" id="PF13472">
    <property type="entry name" value="Lipase_GDSL_2"/>
    <property type="match status" value="1"/>
</dbReference>
<feature type="region of interest" description="Disordered" evidence="4">
    <location>
        <begin position="462"/>
        <end position="490"/>
    </location>
</feature>
<dbReference type="InterPro" id="IPR013830">
    <property type="entry name" value="SGNH_hydro"/>
</dbReference>
<dbReference type="FunFam" id="3.40.50.1110:FF:000002">
    <property type="entry name" value="isoamyl acetate-hydrolyzing esterase 1 homolog"/>
    <property type="match status" value="1"/>
</dbReference>
<dbReference type="SUPFAM" id="SSF52266">
    <property type="entry name" value="SGNH hydrolase"/>
    <property type="match status" value="2"/>
</dbReference>
<evidence type="ECO:0000256" key="3">
    <source>
        <dbReference type="ARBA" id="ARBA00022963"/>
    </source>
</evidence>
<evidence type="ECO:0000313" key="6">
    <source>
        <dbReference type="EMBL" id="KAF2605704.1"/>
    </source>
</evidence>
<feature type="domain" description="SGNH hydrolase-type esterase" evidence="5">
    <location>
        <begin position="289"/>
        <end position="449"/>
    </location>
</feature>
<comment type="caution">
    <text evidence="6">The sequence shown here is derived from an EMBL/GenBank/DDBJ whole genome shotgun (WGS) entry which is preliminary data.</text>
</comment>
<evidence type="ECO:0000256" key="4">
    <source>
        <dbReference type="SAM" id="MobiDB-lite"/>
    </source>
</evidence>
<comment type="similarity">
    <text evidence="1">Belongs to the 'GDSL' lipolytic enzyme family.</text>
</comment>
<evidence type="ECO:0000259" key="5">
    <source>
        <dbReference type="Pfam" id="PF13472"/>
    </source>
</evidence>
<evidence type="ECO:0000256" key="1">
    <source>
        <dbReference type="ARBA" id="ARBA00008668"/>
    </source>
</evidence>
<sequence>MVGPGRPQLVLFGSSIVQYSFSDGGWGATLANIYSRTADVILRGYAGWNSRSALKVLDQVFPKDAVIQPSLVIVYFGGNDSMPPHPSGQGPHVPLSEFTENMRKIGEHILSLSDKTRVIFLTPPPMNERQIQAVFGDAMRGRSNELCRPYAEALLNLCREINVKGIDLWNAIQQQDDWLNTCFTDGIHFTAKASEIVVKEILKVVREADWKPSLHRKLLPVEFPFDSGLPNSPRHSDLELSRNKKLEPPPRPGILVDVTVNTKTLLVEYTFQSEQKKPMVGPGRPQLVLFGSSIVQYSFSDGGWGATLANIYSRTADVILRGYAGWNSRSALKVLEPSVPKVYFGGNDSVPPHPSGQGPHVPLSEFTENMRKIGEHLLSLSDKTRVIFLTPPPMTERQIQLVFGDAMRGRSNELCRPYAEALLNLCREINVKGIDLWNAIQQQDDWLNTCFTKSLPVEFPFDSGLPNSPRHSDLELSRNKKLEPPPRPGSLGLRIRTVYSL</sequence>
<dbReference type="GO" id="GO:0016042">
    <property type="term" value="P:lipid catabolic process"/>
    <property type="evidence" value="ECO:0007669"/>
    <property type="project" value="UniProtKB-KW"/>
</dbReference>
<protein>
    <recommendedName>
        <fullName evidence="5">SGNH hydrolase-type esterase domain-containing protein</fullName>
    </recommendedName>
</protein>
<evidence type="ECO:0000256" key="2">
    <source>
        <dbReference type="ARBA" id="ARBA00022801"/>
    </source>
</evidence>
<dbReference type="PANTHER" id="PTHR14209:SF37">
    <property type="entry name" value="SGNH HYDROLASE-TYPE ESTERASE DOMAIN-CONTAINING PROTEIN"/>
    <property type="match status" value="1"/>
</dbReference>
<dbReference type="InterPro" id="IPR045136">
    <property type="entry name" value="Iah1-like"/>
</dbReference>
<organism evidence="6">
    <name type="scientific">Brassica cretica</name>
    <name type="common">Mustard</name>
    <dbReference type="NCBI Taxonomy" id="69181"/>
    <lineage>
        <taxon>Eukaryota</taxon>
        <taxon>Viridiplantae</taxon>
        <taxon>Streptophyta</taxon>
        <taxon>Embryophyta</taxon>
        <taxon>Tracheophyta</taxon>
        <taxon>Spermatophyta</taxon>
        <taxon>Magnoliopsida</taxon>
        <taxon>eudicotyledons</taxon>
        <taxon>Gunneridae</taxon>
        <taxon>Pentapetalae</taxon>
        <taxon>rosids</taxon>
        <taxon>malvids</taxon>
        <taxon>Brassicales</taxon>
        <taxon>Brassicaceae</taxon>
        <taxon>Brassiceae</taxon>
        <taxon>Brassica</taxon>
    </lineage>
</organism>
<proteinExistence type="inferred from homology"/>
<dbReference type="InterPro" id="IPR001087">
    <property type="entry name" value="GDSL"/>
</dbReference>
<feature type="compositionally biased region" description="Basic and acidic residues" evidence="4">
    <location>
        <begin position="470"/>
        <end position="484"/>
    </location>
</feature>
<dbReference type="CDD" id="cd01838">
    <property type="entry name" value="Isoamyl_acetate_hydrolase_like"/>
    <property type="match status" value="2"/>
</dbReference>
<keyword evidence="3" id="KW-0443">Lipid metabolism</keyword>
<dbReference type="EMBL" id="QGKY02000094">
    <property type="protein sequence ID" value="KAF2605704.1"/>
    <property type="molecule type" value="Genomic_DNA"/>
</dbReference>
<dbReference type="AlphaFoldDB" id="A0A8S9LE29"/>
<dbReference type="GO" id="GO:0016788">
    <property type="term" value="F:hydrolase activity, acting on ester bonds"/>
    <property type="evidence" value="ECO:0007669"/>
    <property type="project" value="InterPro"/>
</dbReference>
<reference evidence="6" key="1">
    <citation type="submission" date="2019-12" db="EMBL/GenBank/DDBJ databases">
        <title>Genome sequencing and annotation of Brassica cretica.</title>
        <authorList>
            <person name="Studholme D.J."/>
            <person name="Sarris P.F."/>
        </authorList>
    </citation>
    <scope>NUCLEOTIDE SEQUENCE</scope>
    <source>
        <strain evidence="6">PFS-102/07</strain>
        <tissue evidence="6">Leaf</tissue>
    </source>
</reference>
<gene>
    <name evidence="6" type="ORF">F2Q70_00028550</name>
</gene>
<dbReference type="PANTHER" id="PTHR14209">
    <property type="entry name" value="ISOAMYL ACETATE-HYDROLYZING ESTERASE 1"/>
    <property type="match status" value="1"/>
</dbReference>
<dbReference type="Pfam" id="PF00657">
    <property type="entry name" value="Lipase_GDSL"/>
    <property type="match status" value="1"/>
</dbReference>
<keyword evidence="2" id="KW-0378">Hydrolase</keyword>
<accession>A0A8S9LE29</accession>
<keyword evidence="3" id="KW-0442">Lipid degradation</keyword>
<name>A0A8S9LE29_BRACR</name>